<organism evidence="8 9">
    <name type="scientific">Daejeonella lutea</name>
    <dbReference type="NCBI Taxonomy" id="572036"/>
    <lineage>
        <taxon>Bacteria</taxon>
        <taxon>Pseudomonadati</taxon>
        <taxon>Bacteroidota</taxon>
        <taxon>Sphingobacteriia</taxon>
        <taxon>Sphingobacteriales</taxon>
        <taxon>Sphingobacteriaceae</taxon>
        <taxon>Daejeonella</taxon>
    </lineage>
</organism>
<evidence type="ECO:0000256" key="2">
    <source>
        <dbReference type="ARBA" id="ARBA00022840"/>
    </source>
</evidence>
<evidence type="ECO:0000256" key="1">
    <source>
        <dbReference type="ARBA" id="ARBA00022741"/>
    </source>
</evidence>
<evidence type="ECO:0000313" key="9">
    <source>
        <dbReference type="Proteomes" id="UP000189981"/>
    </source>
</evidence>
<keyword evidence="5" id="KW-0597">Phosphoprotein</keyword>
<feature type="domain" description="Response regulatory" evidence="7">
    <location>
        <begin position="1"/>
        <end position="119"/>
    </location>
</feature>
<feature type="domain" description="Sigma-54 factor interaction" evidence="6">
    <location>
        <begin position="147"/>
        <end position="376"/>
    </location>
</feature>
<dbReference type="Gene3D" id="1.10.8.60">
    <property type="match status" value="1"/>
</dbReference>
<dbReference type="PRINTS" id="PR01590">
    <property type="entry name" value="HTHFIS"/>
</dbReference>
<dbReference type="SUPFAM" id="SSF52540">
    <property type="entry name" value="P-loop containing nucleoside triphosphate hydrolases"/>
    <property type="match status" value="1"/>
</dbReference>
<dbReference type="GO" id="GO:0043565">
    <property type="term" value="F:sequence-specific DNA binding"/>
    <property type="evidence" value="ECO:0007669"/>
    <property type="project" value="InterPro"/>
</dbReference>
<dbReference type="SUPFAM" id="SSF52172">
    <property type="entry name" value="CheY-like"/>
    <property type="match status" value="1"/>
</dbReference>
<sequence length="460" mass="52313">MILIIDDDIAIRTSLSLLLKQEGFEITSAEGPEEGYARLKERAIELVLLDMNFSLETSGLEGLQALKTIKKLKPEIPVILMTGWGSITLAVEGMKNGAADFVHKPWDNANIMQVIRTALELSDKNRLQTENSYNRKQLNDKYGLENIISEDARMLSILKTVGRISSTDASVLITGESGTGKELIAEAIHQNSNRRNKPFIKVNLGGISSSLFESEMFGHKRGSFTDAKNDRLGRFEMAHKGTIFLDEIGDLDLNSQVKLLRVLQDRTYEVLGDSRTKTVDVRVVCATNRNLQEMVAENKFREDLYYRINLITVNLPPLRERSNDIPLLINYFLDNLKTIYGRDELNISREAINWLKSRSLPGNIRELKNLVERTVLVSETDMLEIKDFEKQTEHRKIQNSKFTLPEVGSVTIDEMELSMIQKAMEFHRGNISKVARSLGLSRGTLYRKLEKYNIPYEAQK</sequence>
<gene>
    <name evidence="8" type="ORF">SAMN05661099_1648</name>
</gene>
<dbReference type="SMART" id="SM00382">
    <property type="entry name" value="AAA"/>
    <property type="match status" value="1"/>
</dbReference>
<dbReference type="PROSITE" id="PS00675">
    <property type="entry name" value="SIGMA54_INTERACT_1"/>
    <property type="match status" value="1"/>
</dbReference>
<proteinExistence type="predicted"/>
<dbReference type="InterPro" id="IPR058031">
    <property type="entry name" value="AAA_lid_NorR"/>
</dbReference>
<evidence type="ECO:0000313" key="8">
    <source>
        <dbReference type="EMBL" id="SKB49505.1"/>
    </source>
</evidence>
<evidence type="ECO:0000256" key="4">
    <source>
        <dbReference type="ARBA" id="ARBA00023163"/>
    </source>
</evidence>
<dbReference type="InterPro" id="IPR011006">
    <property type="entry name" value="CheY-like_superfamily"/>
</dbReference>
<dbReference type="PROSITE" id="PS00676">
    <property type="entry name" value="SIGMA54_INTERACT_2"/>
    <property type="match status" value="1"/>
</dbReference>
<dbReference type="STRING" id="572036.SAMN05661099_1648"/>
<dbReference type="InterPro" id="IPR001789">
    <property type="entry name" value="Sig_transdc_resp-reg_receiver"/>
</dbReference>
<dbReference type="GO" id="GO:0000160">
    <property type="term" value="P:phosphorelay signal transduction system"/>
    <property type="evidence" value="ECO:0007669"/>
    <property type="project" value="InterPro"/>
</dbReference>
<keyword evidence="8" id="KW-0238">DNA-binding</keyword>
<evidence type="ECO:0000256" key="3">
    <source>
        <dbReference type="ARBA" id="ARBA00023015"/>
    </source>
</evidence>
<dbReference type="InterPro" id="IPR002197">
    <property type="entry name" value="HTH_Fis"/>
</dbReference>
<dbReference type="InterPro" id="IPR025662">
    <property type="entry name" value="Sigma_54_int_dom_ATP-bd_1"/>
</dbReference>
<accession>A0A1T5BQR6</accession>
<dbReference type="Pfam" id="PF02954">
    <property type="entry name" value="HTH_8"/>
    <property type="match status" value="1"/>
</dbReference>
<dbReference type="Gene3D" id="3.40.50.300">
    <property type="entry name" value="P-loop containing nucleotide triphosphate hydrolases"/>
    <property type="match status" value="1"/>
</dbReference>
<dbReference type="Proteomes" id="UP000189981">
    <property type="component" value="Unassembled WGS sequence"/>
</dbReference>
<keyword evidence="4" id="KW-0804">Transcription</keyword>
<dbReference type="InterPro" id="IPR002078">
    <property type="entry name" value="Sigma_54_int"/>
</dbReference>
<evidence type="ECO:0000259" key="6">
    <source>
        <dbReference type="PROSITE" id="PS50045"/>
    </source>
</evidence>
<keyword evidence="9" id="KW-1185">Reference proteome</keyword>
<dbReference type="SUPFAM" id="SSF46689">
    <property type="entry name" value="Homeodomain-like"/>
    <property type="match status" value="1"/>
</dbReference>
<keyword evidence="2" id="KW-0067">ATP-binding</keyword>
<dbReference type="Pfam" id="PF00072">
    <property type="entry name" value="Response_reg"/>
    <property type="match status" value="1"/>
</dbReference>
<dbReference type="FunFam" id="3.40.50.300:FF:000006">
    <property type="entry name" value="DNA-binding transcriptional regulator NtrC"/>
    <property type="match status" value="1"/>
</dbReference>
<dbReference type="InterPro" id="IPR009057">
    <property type="entry name" value="Homeodomain-like_sf"/>
</dbReference>
<dbReference type="PANTHER" id="PTHR32071:SF57">
    <property type="entry name" value="C4-DICARBOXYLATE TRANSPORT TRANSCRIPTIONAL REGULATORY PROTEIN DCTD"/>
    <property type="match status" value="1"/>
</dbReference>
<keyword evidence="3" id="KW-0805">Transcription regulation</keyword>
<dbReference type="Gene3D" id="1.10.10.60">
    <property type="entry name" value="Homeodomain-like"/>
    <property type="match status" value="1"/>
</dbReference>
<dbReference type="GO" id="GO:0006355">
    <property type="term" value="P:regulation of DNA-templated transcription"/>
    <property type="evidence" value="ECO:0007669"/>
    <property type="project" value="InterPro"/>
</dbReference>
<dbReference type="SMART" id="SM00448">
    <property type="entry name" value="REC"/>
    <property type="match status" value="1"/>
</dbReference>
<dbReference type="Pfam" id="PF25601">
    <property type="entry name" value="AAA_lid_14"/>
    <property type="match status" value="1"/>
</dbReference>
<evidence type="ECO:0000259" key="7">
    <source>
        <dbReference type="PROSITE" id="PS50110"/>
    </source>
</evidence>
<dbReference type="EMBL" id="FUYR01000001">
    <property type="protein sequence ID" value="SKB49505.1"/>
    <property type="molecule type" value="Genomic_DNA"/>
</dbReference>
<dbReference type="CDD" id="cd00009">
    <property type="entry name" value="AAA"/>
    <property type="match status" value="1"/>
</dbReference>
<name>A0A1T5BQR6_9SPHI</name>
<dbReference type="PANTHER" id="PTHR32071">
    <property type="entry name" value="TRANSCRIPTIONAL REGULATORY PROTEIN"/>
    <property type="match status" value="1"/>
</dbReference>
<evidence type="ECO:0000256" key="5">
    <source>
        <dbReference type="PROSITE-ProRule" id="PRU00169"/>
    </source>
</evidence>
<dbReference type="OrthoDB" id="9782110at2"/>
<feature type="modified residue" description="4-aspartylphosphate" evidence="5">
    <location>
        <position position="50"/>
    </location>
</feature>
<protein>
    <submittedName>
        <fullName evidence="8">DNA-binding transcriptional response regulator, NtrC family, contains REC, AAA-type ATPase, and a Fis-type DNA-binding domains</fullName>
    </submittedName>
</protein>
<dbReference type="AlphaFoldDB" id="A0A1T5BQR6"/>
<dbReference type="InterPro" id="IPR003593">
    <property type="entry name" value="AAA+_ATPase"/>
</dbReference>
<dbReference type="InterPro" id="IPR025943">
    <property type="entry name" value="Sigma_54_int_dom_ATP-bd_2"/>
</dbReference>
<keyword evidence="1" id="KW-0547">Nucleotide-binding</keyword>
<dbReference type="GO" id="GO:0005524">
    <property type="term" value="F:ATP binding"/>
    <property type="evidence" value="ECO:0007669"/>
    <property type="project" value="UniProtKB-KW"/>
</dbReference>
<dbReference type="RefSeq" id="WP_079702097.1">
    <property type="nucleotide sequence ID" value="NZ_FUYR01000001.1"/>
</dbReference>
<dbReference type="Gene3D" id="3.40.50.2300">
    <property type="match status" value="1"/>
</dbReference>
<reference evidence="9" key="1">
    <citation type="submission" date="2017-02" db="EMBL/GenBank/DDBJ databases">
        <authorList>
            <person name="Varghese N."/>
            <person name="Submissions S."/>
        </authorList>
    </citation>
    <scope>NUCLEOTIDE SEQUENCE [LARGE SCALE GENOMIC DNA]</scope>
    <source>
        <strain evidence="9">DSM 22385</strain>
    </source>
</reference>
<dbReference type="PROSITE" id="PS50045">
    <property type="entry name" value="SIGMA54_INTERACT_4"/>
    <property type="match status" value="1"/>
</dbReference>
<dbReference type="PROSITE" id="PS50110">
    <property type="entry name" value="RESPONSE_REGULATORY"/>
    <property type="match status" value="1"/>
</dbReference>
<dbReference type="InterPro" id="IPR027417">
    <property type="entry name" value="P-loop_NTPase"/>
</dbReference>
<dbReference type="Pfam" id="PF00158">
    <property type="entry name" value="Sigma54_activat"/>
    <property type="match status" value="1"/>
</dbReference>